<keyword evidence="7" id="KW-1185">Reference proteome</keyword>
<dbReference type="RefSeq" id="WP_375733822.1">
    <property type="nucleotide sequence ID" value="NZ_JBCGDC010000019.1"/>
</dbReference>
<evidence type="ECO:0000313" key="7">
    <source>
        <dbReference type="Proteomes" id="UP001582793"/>
    </source>
</evidence>
<dbReference type="PANTHER" id="PTHR30002">
    <property type="entry name" value="EPOXYQUEUOSINE REDUCTASE"/>
    <property type="match status" value="1"/>
</dbReference>
<evidence type="ECO:0000256" key="2">
    <source>
        <dbReference type="ARBA" id="ARBA00022723"/>
    </source>
</evidence>
<proteinExistence type="predicted"/>
<feature type="domain" description="4Fe-4S ferredoxin-type" evidence="5">
    <location>
        <begin position="271"/>
        <end position="303"/>
    </location>
</feature>
<keyword evidence="3" id="KW-0408">Iron</keyword>
<dbReference type="SUPFAM" id="SSF54862">
    <property type="entry name" value="4Fe-4S ferredoxins"/>
    <property type="match status" value="1"/>
</dbReference>
<evidence type="ECO:0000256" key="3">
    <source>
        <dbReference type="ARBA" id="ARBA00023004"/>
    </source>
</evidence>
<dbReference type="PROSITE" id="PS00198">
    <property type="entry name" value="4FE4S_FER_1"/>
    <property type="match status" value="1"/>
</dbReference>
<accession>A0ABV5CMM8</accession>
<dbReference type="EMBL" id="JBCGDC010000019">
    <property type="protein sequence ID" value="MFB6393264.1"/>
    <property type="molecule type" value="Genomic_DNA"/>
</dbReference>
<dbReference type="PANTHER" id="PTHR30002:SF4">
    <property type="entry name" value="EPOXYQUEUOSINE REDUCTASE"/>
    <property type="match status" value="1"/>
</dbReference>
<dbReference type="InterPro" id="IPR004453">
    <property type="entry name" value="QueG"/>
</dbReference>
<evidence type="ECO:0000313" key="6">
    <source>
        <dbReference type="EMBL" id="MFB6393264.1"/>
    </source>
</evidence>
<reference evidence="6 7" key="1">
    <citation type="submission" date="2024-04" db="EMBL/GenBank/DDBJ databases">
        <title>Polymorphospora sp. isolated from Baiyangdian Lake in Xiong'an New Area.</title>
        <authorList>
            <person name="Zhang X."/>
            <person name="Liu J."/>
        </authorList>
    </citation>
    <scope>NUCLEOTIDE SEQUENCE [LARGE SCALE GENOMIC DNA]</scope>
    <source>
        <strain evidence="6 7">2-325</strain>
    </source>
</reference>
<sequence length="410" mass="45796">MKTNSRRERLLASVAERLVRPRMIQIMRFVPVMPRAFKPKRWPADPQIRVPENLRSTPGIRRDRQAEENAFAEGPMPEFGKAHSKAIHWAHQMMWRSWIPSAPRLMRAFHRVRTAPTAPSHARTHQVDAADLTAELRSVAAAAGISTIGITNHDEKYTWAPYLGQAPGDKIVVCILEQPYEPTQTAPSGQAERAALRTYAELMNRALAVGRFLRERGYQANVNDIRGHGASLHYAVEAGLGQLGLNGQLLTPAAGSRCRILMINTDAPLTIDHPVDYGIEKICDNCLACVERCPSGAIPARRDFHRGVYKAKINTKRCLPVVAQVDGCAVCMKVCPVQRYGLPAVLDHFEKTDTILGRGTDELEGYGWPLDDQRYGPGQKPRLTREFFEAMPERFDNQTKSTGDDTVAFL</sequence>
<dbReference type="Gene3D" id="3.30.70.20">
    <property type="match status" value="1"/>
</dbReference>
<dbReference type="InterPro" id="IPR017896">
    <property type="entry name" value="4Fe4S_Fe-S-bd"/>
</dbReference>
<gene>
    <name evidence="6" type="ORF">AAFH96_09105</name>
</gene>
<organism evidence="6 7">
    <name type="scientific">Polymorphospora lycopeni</name>
    <dbReference type="NCBI Taxonomy" id="3140240"/>
    <lineage>
        <taxon>Bacteria</taxon>
        <taxon>Bacillati</taxon>
        <taxon>Actinomycetota</taxon>
        <taxon>Actinomycetes</taxon>
        <taxon>Micromonosporales</taxon>
        <taxon>Micromonosporaceae</taxon>
        <taxon>Polymorphospora</taxon>
    </lineage>
</organism>
<evidence type="ECO:0000259" key="5">
    <source>
        <dbReference type="PROSITE" id="PS51379"/>
    </source>
</evidence>
<keyword evidence="1" id="KW-0004">4Fe-4S</keyword>
<dbReference type="Pfam" id="PF12838">
    <property type="entry name" value="Fer4_7"/>
    <property type="match status" value="1"/>
</dbReference>
<dbReference type="PROSITE" id="PS51379">
    <property type="entry name" value="4FE4S_FER_2"/>
    <property type="match status" value="1"/>
</dbReference>
<name>A0ABV5CMM8_9ACTN</name>
<evidence type="ECO:0000256" key="4">
    <source>
        <dbReference type="ARBA" id="ARBA00023014"/>
    </source>
</evidence>
<keyword evidence="4" id="KW-0411">Iron-sulfur</keyword>
<dbReference type="InterPro" id="IPR017900">
    <property type="entry name" value="4Fe4S_Fe_S_CS"/>
</dbReference>
<evidence type="ECO:0000256" key="1">
    <source>
        <dbReference type="ARBA" id="ARBA00022485"/>
    </source>
</evidence>
<keyword evidence="2" id="KW-0479">Metal-binding</keyword>
<dbReference type="Proteomes" id="UP001582793">
    <property type="component" value="Unassembled WGS sequence"/>
</dbReference>
<protein>
    <submittedName>
        <fullName evidence="6">Reductive dehalogenase domain-containing protein</fullName>
    </submittedName>
</protein>
<comment type="caution">
    <text evidence="6">The sequence shown here is derived from an EMBL/GenBank/DDBJ whole genome shotgun (WGS) entry which is preliminary data.</text>
</comment>